<evidence type="ECO:0000256" key="8">
    <source>
        <dbReference type="ARBA" id="ARBA00022691"/>
    </source>
</evidence>
<dbReference type="EC" id="2.1.1.-" evidence="13"/>
<dbReference type="Proteomes" id="UP000594262">
    <property type="component" value="Unplaced"/>
</dbReference>
<dbReference type="SUPFAM" id="SSF53335">
    <property type="entry name" value="S-adenosyl-L-methionine-dependent methyltransferases"/>
    <property type="match status" value="1"/>
</dbReference>
<evidence type="ECO:0000256" key="2">
    <source>
        <dbReference type="ARBA" id="ARBA00006301"/>
    </source>
</evidence>
<dbReference type="GO" id="GO:0005730">
    <property type="term" value="C:nucleolus"/>
    <property type="evidence" value="ECO:0007669"/>
    <property type="project" value="UniProtKB-SubCell"/>
</dbReference>
<dbReference type="FunFam" id="1.10.10.2150:FF:000001">
    <property type="entry name" value="Ribosomal RNA-processing protein 8"/>
    <property type="match status" value="1"/>
</dbReference>
<dbReference type="GO" id="GO:0008168">
    <property type="term" value="F:methyltransferase activity"/>
    <property type="evidence" value="ECO:0007669"/>
    <property type="project" value="UniProtKB-KW"/>
</dbReference>
<dbReference type="FunFam" id="3.40.50.150:FF:000068">
    <property type="entry name" value="Ribosomal RNA-processing protein 8"/>
    <property type="match status" value="1"/>
</dbReference>
<feature type="compositionally biased region" description="Basic and acidic residues" evidence="15">
    <location>
        <begin position="247"/>
        <end position="259"/>
    </location>
</feature>
<keyword evidence="7 13" id="KW-0808">Transferase</keyword>
<dbReference type="GO" id="GO:0006325">
    <property type="term" value="P:chromatin organization"/>
    <property type="evidence" value="ECO:0007669"/>
    <property type="project" value="UniProtKB-KW"/>
</dbReference>
<name>A0A7M5U8Z8_9CNID</name>
<evidence type="ECO:0000256" key="7">
    <source>
        <dbReference type="ARBA" id="ARBA00022679"/>
    </source>
</evidence>
<dbReference type="InterPro" id="IPR007823">
    <property type="entry name" value="RRP8"/>
</dbReference>
<feature type="compositionally biased region" description="Basic and acidic residues" evidence="15">
    <location>
        <begin position="222"/>
        <end position="237"/>
    </location>
</feature>
<keyword evidence="4" id="KW-0678">Repressor</keyword>
<dbReference type="InterPro" id="IPR042036">
    <property type="entry name" value="RRP8_N"/>
</dbReference>
<evidence type="ECO:0000313" key="17">
    <source>
        <dbReference type="Proteomes" id="UP000594262"/>
    </source>
</evidence>
<feature type="compositionally biased region" description="Basic and acidic residues" evidence="15">
    <location>
        <begin position="61"/>
        <end position="75"/>
    </location>
</feature>
<feature type="compositionally biased region" description="Basic residues" evidence="15">
    <location>
        <begin position="106"/>
        <end position="115"/>
    </location>
</feature>
<feature type="coiled-coil region" evidence="14">
    <location>
        <begin position="143"/>
        <end position="175"/>
    </location>
</feature>
<dbReference type="Gene3D" id="1.10.10.2150">
    <property type="entry name" value="Ribosomal RNA-processing protein 8, N-terminal domain"/>
    <property type="match status" value="1"/>
</dbReference>
<evidence type="ECO:0000256" key="3">
    <source>
        <dbReference type="ARBA" id="ARBA00020203"/>
    </source>
</evidence>
<comment type="similarity">
    <text evidence="2 13">Belongs to the methyltransferase superfamily. RRP8 family.</text>
</comment>
<keyword evidence="17" id="KW-1185">Reference proteome</keyword>
<accession>A0A7M5U8Z8</accession>
<dbReference type="Gene3D" id="3.40.50.150">
    <property type="entry name" value="Vaccinia Virus protein VP39"/>
    <property type="match status" value="1"/>
</dbReference>
<keyword evidence="9" id="KW-0156">Chromatin regulator</keyword>
<keyword evidence="12 13" id="KW-0539">Nucleus</keyword>
<keyword evidence="10" id="KW-0805">Transcription regulation</keyword>
<keyword evidence="8 13" id="KW-0949">S-adenosyl-L-methionine</keyword>
<evidence type="ECO:0000313" key="16">
    <source>
        <dbReference type="EnsemblMetazoa" id="CLYHEMP007706.2"/>
    </source>
</evidence>
<evidence type="ECO:0000256" key="10">
    <source>
        <dbReference type="ARBA" id="ARBA00023015"/>
    </source>
</evidence>
<feature type="region of interest" description="Disordered" evidence="15">
    <location>
        <begin position="1"/>
        <end position="118"/>
    </location>
</feature>
<evidence type="ECO:0000256" key="5">
    <source>
        <dbReference type="ARBA" id="ARBA00022552"/>
    </source>
</evidence>
<feature type="compositionally biased region" description="Polar residues" evidence="15">
    <location>
        <begin position="263"/>
        <end position="273"/>
    </location>
</feature>
<dbReference type="AlphaFoldDB" id="A0A7M5U8Z8"/>
<evidence type="ECO:0000256" key="9">
    <source>
        <dbReference type="ARBA" id="ARBA00022853"/>
    </source>
</evidence>
<dbReference type="GO" id="GO:0006364">
    <property type="term" value="P:rRNA processing"/>
    <property type="evidence" value="ECO:0007669"/>
    <property type="project" value="UniProtKB-UniRule"/>
</dbReference>
<dbReference type="PANTHER" id="PTHR12787:SF0">
    <property type="entry name" value="RIBOSOMAL RNA-PROCESSING PROTEIN 8"/>
    <property type="match status" value="1"/>
</dbReference>
<keyword evidence="6 13" id="KW-0489">Methyltransferase</keyword>
<feature type="region of interest" description="Disordered" evidence="15">
    <location>
        <begin position="193"/>
        <end position="277"/>
    </location>
</feature>
<dbReference type="InterPro" id="IPR029063">
    <property type="entry name" value="SAM-dependent_MTases_sf"/>
</dbReference>
<protein>
    <recommendedName>
        <fullName evidence="3 13">Ribosomal RNA-processing protein 8</fullName>
        <ecNumber evidence="13">2.1.1.-</ecNumber>
    </recommendedName>
</protein>
<dbReference type="OrthoDB" id="10258825at2759"/>
<organism evidence="16 17">
    <name type="scientific">Clytia hemisphaerica</name>
    <dbReference type="NCBI Taxonomy" id="252671"/>
    <lineage>
        <taxon>Eukaryota</taxon>
        <taxon>Metazoa</taxon>
        <taxon>Cnidaria</taxon>
        <taxon>Hydrozoa</taxon>
        <taxon>Hydroidolina</taxon>
        <taxon>Leptothecata</taxon>
        <taxon>Obeliida</taxon>
        <taxon>Clytiidae</taxon>
        <taxon>Clytia</taxon>
    </lineage>
</organism>
<feature type="compositionally biased region" description="Low complexity" evidence="15">
    <location>
        <begin position="79"/>
        <end position="89"/>
    </location>
</feature>
<dbReference type="Pfam" id="PF05148">
    <property type="entry name" value="Methyltransf_8"/>
    <property type="match status" value="1"/>
</dbReference>
<keyword evidence="11" id="KW-0804">Transcription</keyword>
<evidence type="ECO:0000256" key="6">
    <source>
        <dbReference type="ARBA" id="ARBA00022603"/>
    </source>
</evidence>
<proteinExistence type="inferred from homology"/>
<evidence type="ECO:0000256" key="4">
    <source>
        <dbReference type="ARBA" id="ARBA00022491"/>
    </source>
</evidence>
<keyword evidence="14" id="KW-0175">Coiled coil</keyword>
<dbReference type="EnsemblMetazoa" id="CLYHEMT007706.2">
    <property type="protein sequence ID" value="CLYHEMP007706.2"/>
    <property type="gene ID" value="CLYHEMG007706"/>
</dbReference>
<evidence type="ECO:0000256" key="13">
    <source>
        <dbReference type="RuleBase" id="RU365074"/>
    </source>
</evidence>
<feature type="compositionally biased region" description="Basic residues" evidence="15">
    <location>
        <begin position="45"/>
        <end position="54"/>
    </location>
</feature>
<dbReference type="PANTHER" id="PTHR12787">
    <property type="entry name" value="RIBOSOMAL RNA-PROCESSING PROTEIN 8"/>
    <property type="match status" value="1"/>
</dbReference>
<keyword evidence="5 13" id="KW-0698">rRNA processing</keyword>
<dbReference type="GO" id="GO:0032259">
    <property type="term" value="P:methylation"/>
    <property type="evidence" value="ECO:0007669"/>
    <property type="project" value="UniProtKB-KW"/>
</dbReference>
<evidence type="ECO:0000256" key="14">
    <source>
        <dbReference type="SAM" id="Coils"/>
    </source>
</evidence>
<evidence type="ECO:0000256" key="11">
    <source>
        <dbReference type="ARBA" id="ARBA00023163"/>
    </source>
</evidence>
<evidence type="ECO:0000256" key="12">
    <source>
        <dbReference type="ARBA" id="ARBA00023242"/>
    </source>
</evidence>
<comment type="subcellular location">
    <subcellularLocation>
        <location evidence="1 13">Nucleus</location>
        <location evidence="1 13">Nucleolus</location>
    </subcellularLocation>
</comment>
<evidence type="ECO:0000256" key="15">
    <source>
        <dbReference type="SAM" id="MobiDB-lite"/>
    </source>
</evidence>
<comment type="function">
    <text evidence="13">Probable methyltransferase required to silence rDNA.</text>
</comment>
<feature type="compositionally biased region" description="Polar residues" evidence="15">
    <location>
        <begin position="1"/>
        <end position="15"/>
    </location>
</feature>
<reference evidence="16" key="1">
    <citation type="submission" date="2021-01" db="UniProtKB">
        <authorList>
            <consortium name="EnsemblMetazoa"/>
        </authorList>
    </citation>
    <scope>IDENTIFICATION</scope>
</reference>
<sequence length="502" mass="56983">KQDARTTTQVTQMFSINDGWGTGEEQDILVSKLFDKPNSVDRINNNKKKKKQKNKGNINKQDADGSISKEPDQAKPKKNANGTNNSSENENFENKNNEENIENPGLKKKKNKKRKLSGDLETTNTSAVLLKALDIEDKNLLEINAENTDIQTIKKKKKKKEKRKSEENNNILEHSITIKKTGIDETSVINNGLDFNEYDNLSGDKGTERDSKKKKKKSKKNRDKDNNSEQRTEKIDTETGNINSEEGDAKDLSTDDQEKSPNIPESKSINSPKPNDAISKRLSKFQQKMNRKLEGGHFRYINEKLYTTDSHMAVDMFKRQPSLFDVYHKGFESQVLHWPENPVDLIIEFIKEQSEDSIVIDFGCGNAKIGRSVPQKVHSFDLVAVNDDVTVADMKNVPVKSGSADIAVFSLALMGTNVNDFIAEANRTLKISGHLKIAEVKSRFKDVQHFIDGVISHGFDLLSKDDTNKMFIMFDFEKTSNYNKNSKNDKTIELKPCIYKRR</sequence>
<evidence type="ECO:0000256" key="1">
    <source>
        <dbReference type="ARBA" id="ARBA00004604"/>
    </source>
</evidence>
<feature type="compositionally biased region" description="Basic residues" evidence="15">
    <location>
        <begin position="212"/>
        <end position="221"/>
    </location>
</feature>